<keyword evidence="1" id="KW-0812">Transmembrane</keyword>
<proteinExistence type="predicted"/>
<keyword evidence="3" id="KW-1185">Reference proteome</keyword>
<evidence type="ECO:0000256" key="1">
    <source>
        <dbReference type="SAM" id="Phobius"/>
    </source>
</evidence>
<feature type="transmembrane region" description="Helical" evidence="1">
    <location>
        <begin position="221"/>
        <end position="238"/>
    </location>
</feature>
<keyword evidence="1" id="KW-0472">Membrane</keyword>
<accession>A0ABD3R851</accession>
<dbReference type="Gene3D" id="3.40.50.1820">
    <property type="entry name" value="alpha/beta hydrolase"/>
    <property type="match status" value="1"/>
</dbReference>
<evidence type="ECO:0000313" key="2">
    <source>
        <dbReference type="EMBL" id="KAL3809184.1"/>
    </source>
</evidence>
<evidence type="ECO:0008006" key="4">
    <source>
        <dbReference type="Google" id="ProtNLM"/>
    </source>
</evidence>
<sequence>MTPTIVRYPIPGNEFGGLLHIHGSRTAKHVILYCGGFPDGMEPFTPVAQRLAASVGDDDCDGCFVGVTCWPGFDDESYRRLNFGNFRREGFSFVEVTCCIREAAKQLFLNYKNTTGGEDCNSPRIDKGDEPQFTVVFHDWGVLPGMMFVNRSIMEGNEYFSERTPDRVVLLDVLLSPHKSVTRFKHLPPYTVHEVIVCLAYRGALAFSFTMMRYISDSVGLATYAFLFVLLKILRLIPIRNIDSDMFKERNMNPYHLVYMAYPYYYLFRGIISNNIDSFSLGSLPLDLAKTPVLYIYGAEKNVMFHDRQGLALLQQEEKDGTSDCRVIKVEGAGHWVYCQKPDVCVDEIRKFLKCGNR</sequence>
<dbReference type="SUPFAM" id="SSF53474">
    <property type="entry name" value="alpha/beta-Hydrolases"/>
    <property type="match status" value="1"/>
</dbReference>
<reference evidence="2 3" key="1">
    <citation type="submission" date="2024-10" db="EMBL/GenBank/DDBJ databases">
        <title>Updated reference genomes for cyclostephanoid diatoms.</title>
        <authorList>
            <person name="Roberts W.R."/>
            <person name="Alverson A.J."/>
        </authorList>
    </citation>
    <scope>NUCLEOTIDE SEQUENCE [LARGE SCALE GENOMIC DNA]</scope>
    <source>
        <strain evidence="2 3">AJA228-03</strain>
    </source>
</reference>
<dbReference type="Proteomes" id="UP001530377">
    <property type="component" value="Unassembled WGS sequence"/>
</dbReference>
<gene>
    <name evidence="2" type="ORF">ACHAXA_000703</name>
</gene>
<dbReference type="EMBL" id="JALLPB020000431">
    <property type="protein sequence ID" value="KAL3809184.1"/>
    <property type="molecule type" value="Genomic_DNA"/>
</dbReference>
<organism evidence="2 3">
    <name type="scientific">Cyclostephanos tholiformis</name>
    <dbReference type="NCBI Taxonomy" id="382380"/>
    <lineage>
        <taxon>Eukaryota</taxon>
        <taxon>Sar</taxon>
        <taxon>Stramenopiles</taxon>
        <taxon>Ochrophyta</taxon>
        <taxon>Bacillariophyta</taxon>
        <taxon>Coscinodiscophyceae</taxon>
        <taxon>Thalassiosirophycidae</taxon>
        <taxon>Stephanodiscales</taxon>
        <taxon>Stephanodiscaceae</taxon>
        <taxon>Cyclostephanos</taxon>
    </lineage>
</organism>
<protein>
    <recommendedName>
        <fullName evidence="4">AB hydrolase-1 domain-containing protein</fullName>
    </recommendedName>
</protein>
<dbReference type="InterPro" id="IPR029058">
    <property type="entry name" value="AB_hydrolase_fold"/>
</dbReference>
<name>A0ABD3R851_9STRA</name>
<evidence type="ECO:0000313" key="3">
    <source>
        <dbReference type="Proteomes" id="UP001530377"/>
    </source>
</evidence>
<dbReference type="AlphaFoldDB" id="A0ABD3R851"/>
<comment type="caution">
    <text evidence="2">The sequence shown here is derived from an EMBL/GenBank/DDBJ whole genome shotgun (WGS) entry which is preliminary data.</text>
</comment>
<keyword evidence="1" id="KW-1133">Transmembrane helix</keyword>